<name>A0A1I4Q6S7_9BURK</name>
<organism evidence="1 2">
    <name type="scientific">Rugamonas rubra</name>
    <dbReference type="NCBI Taxonomy" id="758825"/>
    <lineage>
        <taxon>Bacteria</taxon>
        <taxon>Pseudomonadati</taxon>
        <taxon>Pseudomonadota</taxon>
        <taxon>Betaproteobacteria</taxon>
        <taxon>Burkholderiales</taxon>
        <taxon>Oxalobacteraceae</taxon>
        <taxon>Telluria group</taxon>
        <taxon>Rugamonas</taxon>
    </lineage>
</organism>
<protein>
    <submittedName>
        <fullName evidence="1">Transcriptional regulator, AbiEi antitoxin, Type IV TA system</fullName>
    </submittedName>
</protein>
<gene>
    <name evidence="1" type="ORF">SAMN02982985_03788</name>
</gene>
<dbReference type="EMBL" id="FOTW01000018">
    <property type="protein sequence ID" value="SFM35772.1"/>
    <property type="molecule type" value="Genomic_DNA"/>
</dbReference>
<accession>A0A1I4Q6S7</accession>
<proteinExistence type="predicted"/>
<keyword evidence="2" id="KW-1185">Reference proteome</keyword>
<sequence>MSIRDENLVKSLSGALERAGIATEEPVFEVSHCGGRLDCLMHVSSPSGHRRLAIELLRQAYPRDVRDAAWQLENFHKDNSKARDIILMVAAEHLSNGAKADLRRHGLAYFEANGTFYLRHEEWLIDIERPSKPTLRRGIVPLFTGAREQVIFALLYAHNSFQSGLALAELSKTSTYTVSTVLAELERREWIASEGSGRTLRRKVSHPAELLDAWVDAWREQKAPKTKWYFYLSDANDLIGQLADKLRAAGTNGAIFTGSAAANLVVPHLTRTDTVDLIVPPGEAHRYAASLGLKSAEKGANVTLIERTGASTLFTNEHGLTGSRCANPFILYLDLLDGKGRNKELAAQLRQYQLNM</sequence>
<dbReference type="AlphaFoldDB" id="A0A1I4Q6S7"/>
<evidence type="ECO:0000313" key="2">
    <source>
        <dbReference type="Proteomes" id="UP000199470"/>
    </source>
</evidence>
<dbReference type="Pfam" id="PF09952">
    <property type="entry name" value="AbiEi_2"/>
    <property type="match status" value="1"/>
</dbReference>
<dbReference type="OrthoDB" id="8873308at2"/>
<evidence type="ECO:0000313" key="1">
    <source>
        <dbReference type="EMBL" id="SFM35772.1"/>
    </source>
</evidence>
<dbReference type="InterPro" id="IPR019238">
    <property type="entry name" value="AbiEi_2"/>
</dbReference>
<dbReference type="RefSeq" id="WP_093389268.1">
    <property type="nucleotide sequence ID" value="NZ_FOTW01000018.1"/>
</dbReference>
<reference evidence="1 2" key="1">
    <citation type="submission" date="2016-10" db="EMBL/GenBank/DDBJ databases">
        <authorList>
            <person name="de Groot N.N."/>
        </authorList>
    </citation>
    <scope>NUCLEOTIDE SEQUENCE [LARGE SCALE GENOMIC DNA]</scope>
    <source>
        <strain evidence="1 2">ATCC 43154</strain>
    </source>
</reference>
<dbReference type="STRING" id="758825.SAMN02982985_03788"/>
<dbReference type="Proteomes" id="UP000199470">
    <property type="component" value="Unassembled WGS sequence"/>
</dbReference>